<evidence type="ECO:0000313" key="1">
    <source>
        <dbReference type="EMBL" id="MDX8047086.1"/>
    </source>
</evidence>
<gene>
    <name evidence="1" type="ORF">SH601_13930</name>
</gene>
<protein>
    <submittedName>
        <fullName evidence="1">Efflux RND transporter periplasmic adaptor subunit</fullName>
    </submittedName>
</protein>
<dbReference type="EMBL" id="JAWZSR010000009">
    <property type="protein sequence ID" value="MDX8047086.1"/>
    <property type="molecule type" value="Genomic_DNA"/>
</dbReference>
<reference evidence="1" key="1">
    <citation type="submission" date="2023-11" db="EMBL/GenBank/DDBJ databases">
        <title>Gracilibacillus pellucida a moderately halophilic bacterium isolated from saline soil in Xinjiang province.</title>
        <authorList>
            <person name="Zhang Z."/>
            <person name="Tan F."/>
            <person name="Wang Y."/>
            <person name="Xia M."/>
        </authorList>
    </citation>
    <scope>NUCLEOTIDE SEQUENCE</scope>
    <source>
        <strain evidence="1">S3-1-1</strain>
    </source>
</reference>
<dbReference type="Proteomes" id="UP001277972">
    <property type="component" value="Unassembled WGS sequence"/>
</dbReference>
<proteinExistence type="predicted"/>
<accession>A0ACC6M877</accession>
<sequence>MKRLLLLFVMVIITLVACSNDDNEDQDEQAERVTPVEVDEVTEGNLTAERHFYGRTMPNQTTPVIPSVAGEIDELEVTNGDKVEEDDTIATIASPQGKINVKASVDGTIAGLEAKEGSMVSNQDPLLTILDVEDLTVQLQIPAHQTKLFKKGKEVDLFIEDEEDKEKATVDYIAETANDAGLFVVQLSFENDNNYKAGAVASAVKKETIVKDTLIIPTQSLVEESDEAYVYVVEDETVKKVEVDVEKIQSSQTAIKADDLNEGDQIVTSGQLTLEDGGKINVIEED</sequence>
<evidence type="ECO:0000313" key="2">
    <source>
        <dbReference type="Proteomes" id="UP001277972"/>
    </source>
</evidence>
<organism evidence="1 2">
    <name type="scientific">Gracilibacillus pellucidus</name>
    <dbReference type="NCBI Taxonomy" id="3095368"/>
    <lineage>
        <taxon>Bacteria</taxon>
        <taxon>Bacillati</taxon>
        <taxon>Bacillota</taxon>
        <taxon>Bacilli</taxon>
        <taxon>Bacillales</taxon>
        <taxon>Bacillaceae</taxon>
        <taxon>Gracilibacillus</taxon>
    </lineage>
</organism>
<comment type="caution">
    <text evidence="1">The sequence shown here is derived from an EMBL/GenBank/DDBJ whole genome shotgun (WGS) entry which is preliminary data.</text>
</comment>
<name>A0ACC6M877_9BACI</name>
<keyword evidence="2" id="KW-1185">Reference proteome</keyword>